<evidence type="ECO:0008006" key="3">
    <source>
        <dbReference type="Google" id="ProtNLM"/>
    </source>
</evidence>
<evidence type="ECO:0000313" key="1">
    <source>
        <dbReference type="EMBL" id="WAH36220.1"/>
    </source>
</evidence>
<reference evidence="1" key="1">
    <citation type="submission" date="2022-08" db="EMBL/GenBank/DDBJ databases">
        <title>Alicyclobacillus dauci DSM2870, complete genome.</title>
        <authorList>
            <person name="Wang Q."/>
            <person name="Cai R."/>
            <person name="Wang Z."/>
        </authorList>
    </citation>
    <scope>NUCLEOTIDE SEQUENCE</scope>
    <source>
        <strain evidence="1">DSM 28700</strain>
    </source>
</reference>
<keyword evidence="2" id="KW-1185">Reference proteome</keyword>
<gene>
    <name evidence="1" type="ORF">NZD86_18545</name>
</gene>
<protein>
    <recommendedName>
        <fullName evidence="3">Small CPxCG-related zinc finger protein</fullName>
    </recommendedName>
</protein>
<proteinExistence type="predicted"/>
<evidence type="ECO:0000313" key="2">
    <source>
        <dbReference type="Proteomes" id="UP001164803"/>
    </source>
</evidence>
<dbReference type="RefSeq" id="WP_268043541.1">
    <property type="nucleotide sequence ID" value="NZ_CP104064.1"/>
</dbReference>
<sequence>MADKCYYCEHDINDRPHYVTFYTTEEEHDEPLCDTCYAEWLESLKG</sequence>
<dbReference type="Proteomes" id="UP001164803">
    <property type="component" value="Chromosome"/>
</dbReference>
<organism evidence="1 2">
    <name type="scientific">Alicyclobacillus dauci</name>
    <dbReference type="NCBI Taxonomy" id="1475485"/>
    <lineage>
        <taxon>Bacteria</taxon>
        <taxon>Bacillati</taxon>
        <taxon>Bacillota</taxon>
        <taxon>Bacilli</taxon>
        <taxon>Bacillales</taxon>
        <taxon>Alicyclobacillaceae</taxon>
        <taxon>Alicyclobacillus</taxon>
    </lineage>
</organism>
<name>A0ABY6Z0D9_9BACL</name>
<accession>A0ABY6Z0D9</accession>
<dbReference type="EMBL" id="CP104064">
    <property type="protein sequence ID" value="WAH36220.1"/>
    <property type="molecule type" value="Genomic_DNA"/>
</dbReference>